<dbReference type="Pfam" id="PF00528">
    <property type="entry name" value="BPD_transp_1"/>
    <property type="match status" value="1"/>
</dbReference>
<feature type="transmembrane region" description="Helical" evidence="8">
    <location>
        <begin position="240"/>
        <end position="262"/>
    </location>
</feature>
<keyword evidence="4" id="KW-1003">Cell membrane</keyword>
<feature type="transmembrane region" description="Helical" evidence="8">
    <location>
        <begin position="339"/>
        <end position="364"/>
    </location>
</feature>
<accession>A0A1H7EFI7</accession>
<evidence type="ECO:0000313" key="10">
    <source>
        <dbReference type="EMBL" id="SEK12628.1"/>
    </source>
</evidence>
<evidence type="ECO:0000256" key="4">
    <source>
        <dbReference type="ARBA" id="ARBA00022475"/>
    </source>
</evidence>
<dbReference type="STRING" id="667676.SAMN05192539_105924"/>
<evidence type="ECO:0000256" key="6">
    <source>
        <dbReference type="ARBA" id="ARBA00022989"/>
    </source>
</evidence>
<dbReference type="RefSeq" id="WP_090873802.1">
    <property type="nucleotide sequence ID" value="NZ_FNYE01000059.1"/>
</dbReference>
<dbReference type="GO" id="GO:0005886">
    <property type="term" value="C:plasma membrane"/>
    <property type="evidence" value="ECO:0007669"/>
    <property type="project" value="UniProtKB-SubCell"/>
</dbReference>
<dbReference type="EMBL" id="FNYE01000059">
    <property type="protein sequence ID" value="SEK12628.1"/>
    <property type="molecule type" value="Genomic_DNA"/>
</dbReference>
<feature type="transmembrane region" description="Helical" evidence="8">
    <location>
        <begin position="40"/>
        <end position="59"/>
    </location>
</feature>
<dbReference type="GO" id="GO:0055085">
    <property type="term" value="P:transmembrane transport"/>
    <property type="evidence" value="ECO:0007669"/>
    <property type="project" value="InterPro"/>
</dbReference>
<evidence type="ECO:0000256" key="2">
    <source>
        <dbReference type="ARBA" id="ARBA00007069"/>
    </source>
</evidence>
<keyword evidence="11" id="KW-1185">Reference proteome</keyword>
<evidence type="ECO:0000256" key="8">
    <source>
        <dbReference type="RuleBase" id="RU363032"/>
    </source>
</evidence>
<dbReference type="PANTHER" id="PTHR42929:SF5">
    <property type="entry name" value="ABC TRANSPORTER PERMEASE PROTEIN"/>
    <property type="match status" value="1"/>
</dbReference>
<feature type="domain" description="ABC transmembrane type-1" evidence="9">
    <location>
        <begin position="204"/>
        <end position="412"/>
    </location>
</feature>
<evidence type="ECO:0000256" key="3">
    <source>
        <dbReference type="ARBA" id="ARBA00022448"/>
    </source>
</evidence>
<dbReference type="PROSITE" id="PS50928">
    <property type="entry name" value="ABC_TM1"/>
    <property type="match status" value="1"/>
</dbReference>
<dbReference type="AlphaFoldDB" id="A0A1H7EFI7"/>
<dbReference type="Gene3D" id="1.10.3720.10">
    <property type="entry name" value="MetI-like"/>
    <property type="match status" value="1"/>
</dbReference>
<evidence type="ECO:0000256" key="1">
    <source>
        <dbReference type="ARBA" id="ARBA00004651"/>
    </source>
</evidence>
<dbReference type="InterPro" id="IPR035906">
    <property type="entry name" value="MetI-like_sf"/>
</dbReference>
<dbReference type="Proteomes" id="UP000198866">
    <property type="component" value="Unassembled WGS sequence"/>
</dbReference>
<dbReference type="PANTHER" id="PTHR42929">
    <property type="entry name" value="INNER MEMBRANE ABC TRANSPORTER PERMEASE PROTEIN YDCU-RELATED-RELATED"/>
    <property type="match status" value="1"/>
</dbReference>
<gene>
    <name evidence="10" type="ORF">SAMN05192539_105924</name>
</gene>
<protein>
    <submittedName>
        <fullName evidence="10">Putative spermidine/putrescine transport system permease protein</fullName>
    </submittedName>
</protein>
<dbReference type="InterPro" id="IPR000515">
    <property type="entry name" value="MetI-like"/>
</dbReference>
<comment type="similarity">
    <text evidence="2">Belongs to the binding-protein-dependent transport system permease family. CysTW subfamily.</text>
</comment>
<keyword evidence="6 8" id="KW-1133">Transmembrane helix</keyword>
<evidence type="ECO:0000256" key="5">
    <source>
        <dbReference type="ARBA" id="ARBA00022692"/>
    </source>
</evidence>
<keyword evidence="3 8" id="KW-0813">Transport</keyword>
<comment type="subcellular location">
    <subcellularLocation>
        <location evidence="1 8">Cell membrane</location>
        <topology evidence="1 8">Multi-pass membrane protein</topology>
    </subcellularLocation>
</comment>
<evidence type="ECO:0000259" key="9">
    <source>
        <dbReference type="PROSITE" id="PS50928"/>
    </source>
</evidence>
<name>A0A1H7EFI7_9BURK</name>
<reference evidence="11" key="1">
    <citation type="submission" date="2016-10" db="EMBL/GenBank/DDBJ databases">
        <authorList>
            <person name="Varghese N."/>
            <person name="Submissions S."/>
        </authorList>
    </citation>
    <scope>NUCLEOTIDE SEQUENCE [LARGE SCALE GENOMIC DNA]</scope>
    <source>
        <strain evidence="11">LMG 26031</strain>
    </source>
</reference>
<feature type="transmembrane region" description="Helical" evidence="8">
    <location>
        <begin position="295"/>
        <end position="318"/>
    </location>
</feature>
<feature type="transmembrane region" description="Helical" evidence="8">
    <location>
        <begin position="208"/>
        <end position="228"/>
    </location>
</feature>
<keyword evidence="5 8" id="KW-0812">Transmembrane</keyword>
<dbReference type="CDD" id="cd06261">
    <property type="entry name" value="TM_PBP2"/>
    <property type="match status" value="1"/>
</dbReference>
<sequence>MSPMTMAETHSQDASFQEQWGGALKTRVQKARRRETRKSLLLVAPVILFLMLTFLVPIAKMFQVSIYDPTLRDLLPNTTRTLDGGSKVTTANQVWQSLARDLVSARDQGKLGIVASRLNAERPGLRSVVERTARRAAASDDAPTAQWFANIDPAWGEPEIMPMLARATRAFTFDNYLSALDFRRDEKGSIASQPQDERIYRSLYLKTFGVAIAVTVLCGVMGYPIAYLMATSSKATANRLMILVLVPFWTSMLVRVTAWMVLLQSQGVVNDLLVLAGVVNENNRVMLIYNLTGTLIAMTHILLPFFILPLYSVMVAVPPSYMRAAQSLGAGRFSAFWKVYFPITLPGVGAGALLVLILALGYYITPALVGGQSGQMISNMIAFNIQTSLNWGLAAALSIVLLVVVLALYFVYNRLIGAENLRMG</sequence>
<feature type="transmembrane region" description="Helical" evidence="8">
    <location>
        <begin position="389"/>
        <end position="412"/>
    </location>
</feature>
<organism evidence="10 11">
    <name type="scientific">Paraburkholderia diazotrophica</name>
    <dbReference type="NCBI Taxonomy" id="667676"/>
    <lineage>
        <taxon>Bacteria</taxon>
        <taxon>Pseudomonadati</taxon>
        <taxon>Pseudomonadota</taxon>
        <taxon>Betaproteobacteria</taxon>
        <taxon>Burkholderiales</taxon>
        <taxon>Burkholderiaceae</taxon>
        <taxon>Paraburkholderia</taxon>
    </lineage>
</organism>
<dbReference type="OrthoDB" id="9808619at2"/>
<evidence type="ECO:0000256" key="7">
    <source>
        <dbReference type="ARBA" id="ARBA00023136"/>
    </source>
</evidence>
<dbReference type="SUPFAM" id="SSF161098">
    <property type="entry name" value="MetI-like"/>
    <property type="match status" value="1"/>
</dbReference>
<evidence type="ECO:0000313" key="11">
    <source>
        <dbReference type="Proteomes" id="UP000198866"/>
    </source>
</evidence>
<proteinExistence type="inferred from homology"/>
<keyword evidence="7 8" id="KW-0472">Membrane</keyword>